<evidence type="ECO:0000259" key="2">
    <source>
        <dbReference type="Pfam" id="PF13439"/>
    </source>
</evidence>
<protein>
    <submittedName>
        <fullName evidence="3">Glycosyltransferase family 1 protein</fullName>
    </submittedName>
</protein>
<gene>
    <name evidence="3" type="ORF">G5B17_17765</name>
</gene>
<proteinExistence type="predicted"/>
<dbReference type="SUPFAM" id="SSF53756">
    <property type="entry name" value="UDP-Glycosyltransferase/glycogen phosphorylase"/>
    <property type="match status" value="1"/>
</dbReference>
<comment type="caution">
    <text evidence="3">The sequence shown here is derived from an EMBL/GenBank/DDBJ whole genome shotgun (WGS) entry which is preliminary data.</text>
</comment>
<dbReference type="InterPro" id="IPR001296">
    <property type="entry name" value="Glyco_trans_1"/>
</dbReference>
<dbReference type="Pfam" id="PF00534">
    <property type="entry name" value="Glycos_transf_1"/>
    <property type="match status" value="1"/>
</dbReference>
<dbReference type="Gene3D" id="3.40.50.2000">
    <property type="entry name" value="Glycogen Phosphorylase B"/>
    <property type="match status" value="2"/>
</dbReference>
<name>A0ABX2HCN5_9FIRM</name>
<dbReference type="EMBL" id="JAAITS010000065">
    <property type="protein sequence ID" value="NSG87207.1"/>
    <property type="molecule type" value="Genomic_DNA"/>
</dbReference>
<dbReference type="Pfam" id="PF13439">
    <property type="entry name" value="Glyco_transf_4"/>
    <property type="match status" value="1"/>
</dbReference>
<dbReference type="CDD" id="cd03812">
    <property type="entry name" value="GT4_CapH-like"/>
    <property type="match status" value="1"/>
</dbReference>
<organism evidence="3 4">
    <name type="scientific">Blautia faecis</name>
    <dbReference type="NCBI Taxonomy" id="871665"/>
    <lineage>
        <taxon>Bacteria</taxon>
        <taxon>Bacillati</taxon>
        <taxon>Bacillota</taxon>
        <taxon>Clostridia</taxon>
        <taxon>Lachnospirales</taxon>
        <taxon>Lachnospiraceae</taxon>
        <taxon>Blautia</taxon>
    </lineage>
</organism>
<feature type="domain" description="Glycosyl transferase family 1" evidence="1">
    <location>
        <begin position="181"/>
        <end position="346"/>
    </location>
</feature>
<dbReference type="InterPro" id="IPR028098">
    <property type="entry name" value="Glyco_trans_4-like_N"/>
</dbReference>
<feature type="domain" description="Glycosyltransferase subfamily 4-like N-terminal" evidence="2">
    <location>
        <begin position="12"/>
        <end position="172"/>
    </location>
</feature>
<dbReference type="PANTHER" id="PTHR45947">
    <property type="entry name" value="SULFOQUINOVOSYL TRANSFERASE SQD2"/>
    <property type="match status" value="1"/>
</dbReference>
<sequence>MKILQVGLGNNPGGMEAFVMNYFRELARQGVSFDFVSMYGTIAYEKEILELGGRVFYVPNIKKDYFGYIKAFRKLLSREKYDVVHVNMLSAANIVPLRLAKQAGVRKVIAHSHNASAPGIVRKLMDGVNRPRMKHYVNEKFACSEKAGRWLFGDRAFERGEVTLVANAIETDKYGFSESNRRKIREKLGISGDALVVGHVGRFQVQKNHEAILRIFHEIQRKEPAARLCLIGDGELKEQIQEQAKKAGVLDKIIFTGVCQDVERYLSAMDVFLFPSLFEGLPFTLLEAQANGLPCVISDQITGEAVLSRENVTMISLAESPEKWAKAVFKMKEAGRIEREEAARRLAEAGFDIHKEGQKLMLLYGR</sequence>
<evidence type="ECO:0000313" key="3">
    <source>
        <dbReference type="EMBL" id="NSG87207.1"/>
    </source>
</evidence>
<reference evidence="3 4" key="1">
    <citation type="journal article" date="2020" name="Cell Host Microbe">
        <title>Functional and Genomic Variation between Human-Derived Isolates of Lachnospiraceae Reveals Inter- and Intra-Species Diversity.</title>
        <authorList>
            <person name="Sorbara M.T."/>
            <person name="Littmann E.R."/>
            <person name="Fontana E."/>
            <person name="Moody T.U."/>
            <person name="Kohout C.E."/>
            <person name="Gjonbalaj M."/>
            <person name="Eaton V."/>
            <person name="Seok R."/>
            <person name="Leiner I.M."/>
            <person name="Pamer E.G."/>
        </authorList>
    </citation>
    <scope>NUCLEOTIDE SEQUENCE [LARGE SCALE GENOMIC DNA]</scope>
    <source>
        <strain evidence="3 4">MSK.17.74</strain>
    </source>
</reference>
<keyword evidence="4" id="KW-1185">Reference proteome</keyword>
<dbReference type="Proteomes" id="UP001644719">
    <property type="component" value="Unassembled WGS sequence"/>
</dbReference>
<evidence type="ECO:0000313" key="4">
    <source>
        <dbReference type="Proteomes" id="UP001644719"/>
    </source>
</evidence>
<dbReference type="PANTHER" id="PTHR45947:SF3">
    <property type="entry name" value="SULFOQUINOVOSYL TRANSFERASE SQD2"/>
    <property type="match status" value="1"/>
</dbReference>
<dbReference type="RefSeq" id="WP_173770279.1">
    <property type="nucleotide sequence ID" value="NZ_JAAITS010000065.1"/>
</dbReference>
<accession>A0ABX2HCN5</accession>
<evidence type="ECO:0000259" key="1">
    <source>
        <dbReference type="Pfam" id="PF00534"/>
    </source>
</evidence>
<dbReference type="InterPro" id="IPR050194">
    <property type="entry name" value="Glycosyltransferase_grp1"/>
</dbReference>